<dbReference type="EMBL" id="JANPWB010000011">
    <property type="protein sequence ID" value="KAJ1127377.1"/>
    <property type="molecule type" value="Genomic_DNA"/>
</dbReference>
<reference evidence="2" key="1">
    <citation type="journal article" date="2022" name="bioRxiv">
        <title>Sequencing and chromosome-scale assembly of the giantPleurodeles waltlgenome.</title>
        <authorList>
            <person name="Brown T."/>
            <person name="Elewa A."/>
            <person name="Iarovenko S."/>
            <person name="Subramanian E."/>
            <person name="Araus A.J."/>
            <person name="Petzold A."/>
            <person name="Susuki M."/>
            <person name="Suzuki K.-i.T."/>
            <person name="Hayashi T."/>
            <person name="Toyoda A."/>
            <person name="Oliveira C."/>
            <person name="Osipova E."/>
            <person name="Leigh N.D."/>
            <person name="Simon A."/>
            <person name="Yun M.H."/>
        </authorList>
    </citation>
    <scope>NUCLEOTIDE SEQUENCE</scope>
    <source>
        <strain evidence="2">20211129_DDA</strain>
        <tissue evidence="2">Liver</tissue>
    </source>
</reference>
<evidence type="ECO:0000313" key="3">
    <source>
        <dbReference type="Proteomes" id="UP001066276"/>
    </source>
</evidence>
<evidence type="ECO:0000313" key="2">
    <source>
        <dbReference type="EMBL" id="KAJ1127377.1"/>
    </source>
</evidence>
<evidence type="ECO:0000256" key="1">
    <source>
        <dbReference type="SAM" id="MobiDB-lite"/>
    </source>
</evidence>
<dbReference type="AlphaFoldDB" id="A0AAV7PGF2"/>
<keyword evidence="3" id="KW-1185">Reference proteome</keyword>
<feature type="compositionally biased region" description="Polar residues" evidence="1">
    <location>
        <begin position="27"/>
        <end position="36"/>
    </location>
</feature>
<feature type="region of interest" description="Disordered" evidence="1">
    <location>
        <begin position="1"/>
        <end position="87"/>
    </location>
</feature>
<accession>A0AAV7PGF2</accession>
<feature type="compositionally biased region" description="Polar residues" evidence="1">
    <location>
        <begin position="78"/>
        <end position="87"/>
    </location>
</feature>
<feature type="compositionally biased region" description="Basic residues" evidence="1">
    <location>
        <begin position="10"/>
        <end position="24"/>
    </location>
</feature>
<proteinExistence type="predicted"/>
<gene>
    <name evidence="2" type="ORF">NDU88_005779</name>
</gene>
<comment type="caution">
    <text evidence="2">The sequence shown here is derived from an EMBL/GenBank/DDBJ whole genome shotgun (WGS) entry which is preliminary data.</text>
</comment>
<protein>
    <submittedName>
        <fullName evidence="2">Uncharacterized protein</fullName>
    </submittedName>
</protein>
<dbReference type="Proteomes" id="UP001066276">
    <property type="component" value="Chromosome 7"/>
</dbReference>
<name>A0AAV7PGF2_PLEWA</name>
<organism evidence="2 3">
    <name type="scientific">Pleurodeles waltl</name>
    <name type="common">Iberian ribbed newt</name>
    <dbReference type="NCBI Taxonomy" id="8319"/>
    <lineage>
        <taxon>Eukaryota</taxon>
        <taxon>Metazoa</taxon>
        <taxon>Chordata</taxon>
        <taxon>Craniata</taxon>
        <taxon>Vertebrata</taxon>
        <taxon>Euteleostomi</taxon>
        <taxon>Amphibia</taxon>
        <taxon>Batrachia</taxon>
        <taxon>Caudata</taxon>
        <taxon>Salamandroidea</taxon>
        <taxon>Salamandridae</taxon>
        <taxon>Pleurodelinae</taxon>
        <taxon>Pleurodeles</taxon>
    </lineage>
</organism>
<sequence>MNLQKLYKDQRRRRHFLTTSRRHGQMAATNQENPQEQGRPATPLVPGRGCNNPRKAPKPSEMRNEDQESLEDAGEAGTYTQQQEAES</sequence>